<name>A0ABT7DLU9_9ACTN</name>
<dbReference type="SUPFAM" id="SSF46548">
    <property type="entry name" value="alpha-helical ferredoxin"/>
    <property type="match status" value="1"/>
</dbReference>
<dbReference type="InterPro" id="IPR037207">
    <property type="entry name" value="Nuop51_4Fe4S-bd_sf"/>
</dbReference>
<dbReference type="Pfam" id="PF07992">
    <property type="entry name" value="Pyr_redox_2"/>
    <property type="match status" value="1"/>
</dbReference>
<proteinExistence type="predicted"/>
<dbReference type="PANTHER" id="PTHR42783:SF3">
    <property type="entry name" value="GLUTAMATE SYNTHASE [NADPH] SMALL CHAIN-RELATED"/>
    <property type="match status" value="1"/>
</dbReference>
<dbReference type="Gene3D" id="3.50.50.60">
    <property type="entry name" value="FAD/NAD(P)-binding domain"/>
    <property type="match status" value="2"/>
</dbReference>
<sequence>MAERFARRVRAVPPGMCPLAFELALLQVAAAQTCGKCVPCRDGLPQLVTLLEHVVACEADETDVACMRALAEMVRDTSDCAIGYEAATALLDGLETFADEHASHVTEGCCQEGVGQTVPCETLCPAHVDVPGYIACVAAGDYAGAVNVVRKDNPFPTACAFVCEHPCEARCRRTLIDAPVNIRGIKRYAVDQAPADTVAPPPRNMDTARTVAIIGGGPSGLTCAYFLALMGHRVTVFEAREQLGGMLRYGIPAYRFPRERLDEDVRGIMEAGTITVRCGVEIDARELRDIADTFHAVYVAVGAQAGKALRIPGVEAAGVMSAVELLGAIGDGAYPDFTGKRVVVVGGGNVAMDCARTAVRAGADEVSVAYRRRREDMTALPAEVESAVAEGVELITLEAPVRIEVDEEGHCAALVTQPQMIGAVRGGRPAPVAADKPERRIPADAVLIAVGQDVGAGPFEEFGMKTTWGRFDADQHLRAEGFEHVFVGGDCQTGPSTVIRAIAAGKVAARNIDEYLGYHHKLAYEVEVPEAQPNDRTPKGRVELGDRPARERRRDFKDVEVGMSREEVEQECGRCLRCDHFGCGVLEGGREQYA</sequence>
<evidence type="ECO:0000256" key="1">
    <source>
        <dbReference type="SAM" id="MobiDB-lite"/>
    </source>
</evidence>
<dbReference type="PRINTS" id="PR00419">
    <property type="entry name" value="ADXRDTASE"/>
</dbReference>
<dbReference type="SMART" id="SM00928">
    <property type="entry name" value="NADH_4Fe-4S"/>
    <property type="match status" value="1"/>
</dbReference>
<dbReference type="Pfam" id="PF10589">
    <property type="entry name" value="NADH_4Fe-4S"/>
    <property type="match status" value="1"/>
</dbReference>
<evidence type="ECO:0000313" key="3">
    <source>
        <dbReference type="EMBL" id="MDJ1650515.1"/>
    </source>
</evidence>
<dbReference type="InterPro" id="IPR036188">
    <property type="entry name" value="FAD/NAD-bd_sf"/>
</dbReference>
<keyword evidence="4" id="KW-1185">Reference proteome</keyword>
<dbReference type="InterPro" id="IPR009051">
    <property type="entry name" value="Helical_ferredxn"/>
</dbReference>
<dbReference type="Gene3D" id="1.10.1060.10">
    <property type="entry name" value="Alpha-helical ferredoxin"/>
    <property type="match status" value="1"/>
</dbReference>
<dbReference type="InterPro" id="IPR023753">
    <property type="entry name" value="FAD/NAD-binding_dom"/>
</dbReference>
<evidence type="ECO:0000259" key="2">
    <source>
        <dbReference type="SMART" id="SM00928"/>
    </source>
</evidence>
<dbReference type="SUPFAM" id="SSF51971">
    <property type="entry name" value="Nucleotide-binding domain"/>
    <property type="match status" value="1"/>
</dbReference>
<feature type="domain" description="NADH-ubiquinone oxidoreductase 51kDa subunit iron-sulphur binding" evidence="2">
    <location>
        <begin position="19"/>
        <end position="64"/>
    </location>
</feature>
<dbReference type="EMBL" id="JASJEU010000013">
    <property type="protein sequence ID" value="MDJ1650515.1"/>
    <property type="molecule type" value="Genomic_DNA"/>
</dbReference>
<organism evidence="3 4">
    <name type="scientific">Gordonibacter faecis</name>
    <dbReference type="NCBI Taxonomy" id="3047475"/>
    <lineage>
        <taxon>Bacteria</taxon>
        <taxon>Bacillati</taxon>
        <taxon>Actinomycetota</taxon>
        <taxon>Coriobacteriia</taxon>
        <taxon>Eggerthellales</taxon>
        <taxon>Eggerthellaceae</taxon>
        <taxon>Gordonibacter</taxon>
    </lineage>
</organism>
<feature type="region of interest" description="Disordered" evidence="1">
    <location>
        <begin position="530"/>
        <end position="549"/>
    </location>
</feature>
<reference evidence="3 4" key="1">
    <citation type="submission" date="2023-05" db="EMBL/GenBank/DDBJ databases">
        <title>Gordonibacter KGMB12511T sp. nov., isolated from faeces of healthy Korean.</title>
        <authorList>
            <person name="Kim H.S."/>
            <person name="Kim J.-S."/>
            <person name="Suh M.K."/>
            <person name="Eom M.K."/>
            <person name="Do H.E."/>
            <person name="Lee J.-S."/>
        </authorList>
    </citation>
    <scope>NUCLEOTIDE SEQUENCE [LARGE SCALE GENOMIC DNA]</scope>
    <source>
        <strain evidence="3 4">KGMB12511</strain>
    </source>
</reference>
<dbReference type="RefSeq" id="WP_283831864.1">
    <property type="nucleotide sequence ID" value="NZ_JASJEU010000013.1"/>
</dbReference>
<dbReference type="Proteomes" id="UP001232750">
    <property type="component" value="Unassembled WGS sequence"/>
</dbReference>
<dbReference type="SUPFAM" id="SSF140490">
    <property type="entry name" value="Nqo1C-terminal domain-like"/>
    <property type="match status" value="1"/>
</dbReference>
<evidence type="ECO:0000313" key="4">
    <source>
        <dbReference type="Proteomes" id="UP001232750"/>
    </source>
</evidence>
<dbReference type="NCBIfam" id="NF009410">
    <property type="entry name" value="PRK12771.1"/>
    <property type="match status" value="1"/>
</dbReference>
<gene>
    <name evidence="3" type="ORF">QNJ86_06860</name>
</gene>
<dbReference type="InterPro" id="IPR019575">
    <property type="entry name" value="Nuop51_4Fe4S-bd"/>
</dbReference>
<accession>A0ABT7DLU9</accession>
<feature type="compositionally biased region" description="Basic and acidic residues" evidence="1">
    <location>
        <begin position="536"/>
        <end position="549"/>
    </location>
</feature>
<dbReference type="PANTHER" id="PTHR42783">
    <property type="entry name" value="GLUTAMATE SYNTHASE [NADPH] SMALL CHAIN"/>
    <property type="match status" value="1"/>
</dbReference>
<protein>
    <submittedName>
        <fullName evidence="3">NAD(P)-binding protein</fullName>
    </submittedName>
</protein>
<comment type="caution">
    <text evidence="3">The sequence shown here is derived from an EMBL/GenBank/DDBJ whole genome shotgun (WGS) entry which is preliminary data.</text>
</comment>